<proteinExistence type="predicted"/>
<protein>
    <submittedName>
        <fullName evidence="1">Arthrofactin-type cyclic lipopeptide synthetase C</fullName>
    </submittedName>
</protein>
<sequence>MNVLELLATLKAKDIQLAVTDEQLRVNGNKQALSDPALLAALREHKPALIELIKAGQYSANRAGQIDVPANGILPGTMHITPAMVTLAEVDQPTLDRLIADVPGGAANVQDIYPLAPLQEGILYHHASNEQGDPYVMQSYFAFSSRERLQDFAQALQKVIDRHDILRTAVHWEGLDVPLQVVWRQAQLPEEEVAVDDSERAVLQQLHERFDARHYRLDVKYAPMMRLAYAWDEDGQRVVATLLFHHMALDHSALDVVRHELLACLTGQDQSLGRPVPFRNYVAQARLGISEAEHEAFFREMLGDIAEPTLPYGLQDVQGDGLGIAELSLPINPLLGQRLRAQARQLGVSAASLFHLGWAQVLAVLTGKHNVVFGTVLMGRMQGAEATERALGIFINTLPLRVDVDAQGVRAAVEATHKRLTTLMRHEHAPLALAQRCSGVVAPTPLFSALLNYRHSHTAATASAETLAAWQGISTISSEERTNYPLTLSVDDFGDAFSLTLLATTEVDPQRLCDYLHCALESLVLALEQAPDTAINQLPILPAAEREQVLLAFNASHADFPATLTIAQRFEAQAAQRPEALAAQFLAEQLSYGELNRQANVLAHHLIALGVKPDDRVAIVARRGLDTLVGLVAILKAGAGYVPVDPAHPAERLHYLLSDSAPVAVLTQNTLRERLPALQVPVIDLDPLSWPLSEADDPHVPGLTAAHLAYVIYTSGSTGLPKGVMVEHRTLSNLVDWHCSAFDLCAGRHTSSLAGFGFDAMAWEVWPALCAGATLHLAPTHEGTEDIDALLDWWRAQPLDVSFLPTPVAEYAFSQNLEHPTLRTLLIGGDRLRQFSRNQQFDVINNYGPTEATVVATSGRIEAGDALHIGKPVANATVYLLDEQQRPVPIGVMGELYVGGAGVARGYLNRAELSAERFLHDPFSPSPNARMYRTGDLARWRADGTIDYLGRNDDQVKIRGVRIELGEIETRLNQLPGIQEAVLLAREDQPGQPRLVAYFTEQSQVEPLAVAELRAHLLTQLPEYMVPVAFVRLDALPLTANGKVDRKALPKPERTALFTREYEAPHNELESALAQIWAQVLQVERVGRQDHFFELGGHSLLAMRMVSQVRQRLGVELALGDLFANAELAAVAEAVAQAGRSTQPEIVAVARDGALPLSFAQQRLWFLAQMEGANTAYNIPIGLRLRGQLNEPALQQALARIVARHETLRSRFAQFNDQAQVLIAPLDSGLLLRVEDLRQHPQPDETLQALIQGEASGPFDLQDDALIRGRLVRLADDHHVLLLTLHHIISDGWSMGILTRELMALYQAFSHGQPDPLPPLALQYTDYAVWQRRWLSGEVLQRQSEYWQQTLAGAPALLTLPTDRMRPAQQDYAGSTVDVVLDERLSAGLKALAQRHGVTMYMLMLSAWASLLSRLSGQAEVVIGSPVANRTRAEIEGLIGMFVNTLALRIDTSGELSSEALLARVKAQTLQAQAHQDLPFEQVVEITKPARSMAHSPLFQVMFSWDSGHGASLSLGDLTLESVAEPSHFAKFDLSLTLADAPGGIRGVLEYAIALFDESTIQRYVGYFQRLLQAMVSNDQAVLDQVALLADDERQHLLFELNATAVSHDFEQTVHGRFEAQVLRTPEADAVVAGELRLSYAELNRRANRLAHHLRQCGVDRDARVAICVERGPQLLVGLLAILKAGGAYVPLDPGYPAERLAYMLEDSAPVAALVHAPTRVLIGEWAGVLVDFDQCTWQDLAQSNPQVPDLSAANLAYVIYTSGSTGTPKGVMVEHRNLGNLLHWSASLCPLASGAALLQKTPLSFDASVWELFWPLSCGMRLVLAGPNDHRDPAALVQLIRQQQVNVIQFVPALLQQFLEEQAVGECRSLTDVFCGGGELTAALVRSVRERLPQVRLHNVYGPTEATVDSTVWTLEPDSPVPEGTPPIGKPLCNTRVFILDAHQQPVPFGVVGEMYLGGVQVARGYLHRPELTAERFLDDPFNDQPGARLYRTGDVARYLADGNIEYLGRNDDQVKIRGLRIELGEIQAHLAHIDGVREAAVLAREDVPGDQRLVAYYSGEPLEIDQMRSQLLKHLPDYMVPALFVHLPALPLSPNGKLDRLALPAPDPSALLTRAYEAPVGEVETVIAGIWAELLKVERVGRFDHFFELGGHSLLAVNLVARMRRAGLSADIRVLFGQPTLAALAAAVGGEPEAAVPANLIPADCPRITPELLPLVALDQATIDRIVASVPGGARNVQDIYPLAPLQTGILFHHLSAAQGDPYVLQAQFAFADEQRLQAFTDALQRVIERHDILRTSLFWEGLDEPVQVVWRQASLSCEALHLDAEAGDALSRLHARFTVDTYRMPVTEAPLMRMVYSRDAANQRVVALLLFHHLVMDHVALEVLQHEMQAFLLGNAGQLSEPVPYRNYVAHTRSGLSEQEHQSFFGEMLGAVDEPTLPYGHNRVDDAPAQEAQLTLPNSLSHSVRQQARRLGVSAASLMHLAWAQVLGQLSGRDAVVFGTVLLGRLQGGEGSERALGVFINTLPLCIELNAHSVKGAALATHERLSQLLAHEHAQLAQVQQCSAMPTGTPLFSTLLNYRHSTPVGPISAEVQAAWHGMQLLDAEEHSNYRLTLSVDDLGEDFRLKVLAGAGIDAQRICGYMQAALMTLLEALEHTPHAGFDRLSILPAAEREQLLVRFNATEADFPRGLTIAQRFESQVAERPQAVAAVFGGQPLTYLQLNRQANALAHHLIELGVKPDDRVAIVARRGLDTLVGLVAILKAGAGYVPIDPAHPAERISYLLNDSAPVAVLTQSDLHQRLPLLSVPVIDVDLCAWPAQAQHNPSVADLTVKHLAYVIYTSGSTGLPKGVMVEHQTLSNLIDWHCEAFDLRAGSHTSSLAGFGFDAMAWEVWPTLCAGATLHLAPTHDGAEDVDALLDWWRAQPLDVSFLPTPVAEYAFNQNRDHPTLRTLLIGGDRLRQFSREQRFAVINNYGPTEATVVATSGRIDVGAALHIGTPVANAAVYLLDEQQRPVPMGGMGELYVGGAGVARGYLNRADLTAERFLHDPFSRAPNARMYRTGDLARWREDGSLDYLGRNDDQVKIRGMRIELGEIETRLNQLPGINEAVLLAREDQPGQPRLVAYFTEQAGAEPLAVGNLREHLLAQLPDYMVPAAFVRLEALPLTANGKVDRKALPKPDLAALPTREYVAPQGELETALAQIWAEVLQVGQVGRHDHFFELGGHSLLAMRMVSLIRQRLGVELALSELFADAQLSAVAAVLNRAGRSTLADIVPAPRDQALPMSFAQQRLWFLAQMAGGNSAYNIPVALRLRGHLDVDALQAALAQIVARHETLRSRFIRIDDTAQVSIAPVDSGLLLRMEDLRQDLQGELTLQGLMAQEASAAFDLQNDQLIRGQLVRLADEHHVLLLTVHHIVADGWSMGVLTAELMALYQAFSQGQPDPLPALTLQYGDYAVWQRRWLSGEILQRQSHYWQQTLDGAPALLTLPTDRPRPAQQDYTGGNVDVLLDPRLSAGLKALSQRHGVTLFMTVMSAWASLMSRLSGQTDVLIGAPVANRSRAELEGLIGMFVNTLALRIDTSGAVSVEALLAQVKARTLAAQAHQDLPFEQVVEIARPLRSLAHSPLFQTTLNWDGSVGPQLALGELTLEGVAGPGDVAKFDLTLTLGEVNGVIRGSLNYATVLFDASTIERYIGYLQCLLEAMISSDQTVLEQVPLLAADERKRLLRDFNATARDYPQTLTVHGVFQQQAAAHPKAVAAVQGAHSLSYFELNAQANRLAHHLIAHGVQPGDHVAILLPRSLELLVAQLAIAKCAAAYVPLDINAPSERQAFMVEDCQALALLTLSSEVIDYAAPRIDLDTLTLNGQPTHNPNLVQSSETLAYIMYTSGSTGTPKGVMVPHRGIGRLVLNNGYADFNAQDRVVFASNPAFDASTMDIWGPLLNGGRVVIIDHQTLLDPNAFGRELSASGATILFVTTALFNQYVQLIPQALKGLRILLCGGERGDPAAFRRLLAEAPALRIVHCYGPTETTTYATTFAVCEVAEHAESVPIGGPIGNTQVYVLDAYQQPVPMGVTGELYIGGQGVALGYLNRPDLTAEKFLRDPFSDKPGALLYRTGDLARWLAPGQLDCIGRNDDQVKIRGFRIELGEIENRLLNCPGIKEAVVLARRDGQDATRLVAYYTAHDGVLDSAELHAQLHARLPEYMVPTAWVQLDVLPLNNNGKVDRKALPAPTQEALLSRVYEAPANPLEISLAQVWAEVLQVEQVGRHDNFFDLGGHSLLAMRMQSQVREQLGVELALADLFANPQLAAVAEVLGQAERSSLPPILPAPRDQALPLSFAQQRLWFLAQMDGGNTAYNIPLGLHLRGRLDAVALQRALARIVARHETLRSRFAQFNDEAQVLIAPVDSGLPLIEEDWRQHPQSDEALRTLLDTEARGPFNLQDEPLIRGRLVRLADDHHVLLLTMHHIISDGWSMGVLTRELMALYQAFSHGEDDPLPPLALQYADYAVWQRRWLSGEVLQRQSDYWQQTLAGAPALLSLPTDHPRPAQQEHHGGSVEIVLDEQTSAALKALCQRHAVTPYMVIMSAWAMLLARLSGQSDVVVGTPVANRTRAEIEGLIGMFVNTLALRIDTSGDLNGAALLARVKAQTLAAQAHQDLPFEHVVEITRPLRSLAHTPLFQTLLSWDSSVAPALALGGLTLEGVAGENHFVKFDLSLSLGETAQGVRGSLRYATALFDESTVRRFVGYFRRLLAALVSDDQAKLAQVNLLAADEQQRLLGEFNATALDCPVEQPIQSLFEAQVQRQPDAIAVQAGELCLTYRQLNARANRLAHHLREQGVGPDARVALCVERGLDLVAGLLGILKAGGAYVPLDPAYPAERIDFMLRDCAPTAVLVHTATRSLFAATDALLIDFDQCSWHDQSENNPQVPGLSASNLAYMIYTSGSTGTPKGVMLEHRGLCNLVHWGSQISPPTTDGALLQKAPFSFDGSVWEFFWPLTAGVRLVLARPGGHREPAYLAQVIRQQRVTVVKFVPALLQQFLELQEVSECTSLTDVFCGGGELTAALAAAVRQHLPWVRLHNVYGPTEATVDSTAWTLEPHMAVPTSELPIGKAICNTRLYVLDAHDQVVPLGVVGQLHIGGVGVARGYMGLPQMQAERFIDSPFVAGDRLYRTGDLVRYRADGNLEFLGRNDFQVKLHGLRLELGEIEARLIQHPDVREVVVLMRDERLVAYFTTVNGSAVPAIDTLRAFILEQLPEYMVPGAFVALDVLPLSPNGKIDRQALPAPGLDAVLSRHYEAPQGEVETVLARIWGEVLNVEQVGRHDNFFELGGHSLLAIRLVNLLQRAGQQVTLAELFQRPNIESLAALISQRNGVPEQPEGLVVVRPGEGGHALFLIHEFSGRDVYFPALGLHIDGQFPIYGLPGVPLRQPQLRTLECMAARMVGIIRSVQPQGPYRLAGWSFGGLLAYEIAQQLLGLDEAVAFVGLLDTYAPHPVSQDKTRWSGEHRDKRQLLEHCRARSQMRGAEGQQALTEVETLEAEVELIAFDDLFRRCCEQQLPDPELAALSAAESWSYFDREAAHGLALAHYRLAPASQPVHLFRAQGLMPGQAQPSPTRGWETKVAPGLLHCIDVPGDHRSMMKTPDIEALGHALSQAMAAAQAPQPQAYQPLLTIQSGHPGHAPIFCVPGAGDSVTGFIHLTEALGPEWPIFGLQPRGLDGSGVPHSQVEAAARCYLHAVEQLYPQGAVHLIGHSFGGWVVHAMAAQLQAAGREVASLTLIDSEAPGGNGTAGKPYTTTAALQRLIETLQLSSGKSLGIDPQAFAEADESAQMRLLHQGMVRAGVLSARSSEQAMHGPVRTFATALRTVYQPQLAYTGPVRLALVDDPTLDAWGNQREQAAMVEGWQRQVADLAVWYGPGNHFTILKAPNVFSFAAWWHDGRKVPAGEILS</sequence>
<dbReference type="Proteomes" id="UP001158048">
    <property type="component" value="Unassembled WGS sequence"/>
</dbReference>
<name>A0ACD2U0M6_9PSED</name>
<gene>
    <name evidence="1" type="ORF">SAMN04488483_0711</name>
</gene>
<evidence type="ECO:0000313" key="2">
    <source>
        <dbReference type="Proteomes" id="UP001158048"/>
    </source>
</evidence>
<keyword evidence="2" id="KW-1185">Reference proteome</keyword>
<organism evidence="1 2">
    <name type="scientific">Pseudomonas helmanticensis</name>
    <dbReference type="NCBI Taxonomy" id="1471381"/>
    <lineage>
        <taxon>Bacteria</taxon>
        <taxon>Pseudomonadati</taxon>
        <taxon>Pseudomonadota</taxon>
        <taxon>Gammaproteobacteria</taxon>
        <taxon>Pseudomonadales</taxon>
        <taxon>Pseudomonadaceae</taxon>
        <taxon>Pseudomonas</taxon>
    </lineage>
</organism>
<dbReference type="EMBL" id="FXUY01000001">
    <property type="protein sequence ID" value="SMQ23001.1"/>
    <property type="molecule type" value="Genomic_DNA"/>
</dbReference>
<comment type="caution">
    <text evidence="1">The sequence shown here is derived from an EMBL/GenBank/DDBJ whole genome shotgun (WGS) entry which is preliminary data.</text>
</comment>
<accession>A0ACD2U0M6</accession>
<evidence type="ECO:0000313" key="1">
    <source>
        <dbReference type="EMBL" id="SMQ23001.1"/>
    </source>
</evidence>
<reference evidence="1" key="1">
    <citation type="submission" date="2017-05" db="EMBL/GenBank/DDBJ databases">
        <authorList>
            <person name="Varghese N."/>
            <person name="Submissions S."/>
        </authorList>
    </citation>
    <scope>NUCLEOTIDE SEQUENCE</scope>
    <source>
        <strain evidence="1">LMG 28168</strain>
    </source>
</reference>